<gene>
    <name evidence="2" type="ORF">JIN81_03990</name>
</gene>
<dbReference type="Proteomes" id="UP000658278">
    <property type="component" value="Unassembled WGS sequence"/>
</dbReference>
<organism evidence="2 3">
    <name type="scientific">Haloferula rosea</name>
    <dbReference type="NCBI Taxonomy" id="490093"/>
    <lineage>
        <taxon>Bacteria</taxon>
        <taxon>Pseudomonadati</taxon>
        <taxon>Verrucomicrobiota</taxon>
        <taxon>Verrucomicrobiia</taxon>
        <taxon>Verrucomicrobiales</taxon>
        <taxon>Verrucomicrobiaceae</taxon>
        <taxon>Haloferula</taxon>
    </lineage>
</organism>
<reference evidence="2" key="1">
    <citation type="submission" date="2021-01" db="EMBL/GenBank/DDBJ databases">
        <title>Modified the classification status of verrucomicrobia.</title>
        <authorList>
            <person name="Feng X."/>
        </authorList>
    </citation>
    <scope>NUCLEOTIDE SEQUENCE</scope>
    <source>
        <strain evidence="2">KCTC 22201</strain>
    </source>
</reference>
<name>A0A934RBX1_9BACT</name>
<protein>
    <submittedName>
        <fullName evidence="2">Uncharacterized protein</fullName>
    </submittedName>
</protein>
<sequence length="308" mass="35791">MSPTVCPTQLERCWQACWTRARRPIEGVLISEDEAEHIAEQCIRNVSLDYDEFPSEAEFTAKALEEAARATRQLVAEKRRKVSDPQVHHDPEDSRYDRNLDLDRLQRFDADRGFQDREWNGLPQLLRPLALATLARKGIRGHDADEVFNDTLVELTRVREHDKKAPILDPVVFEELIPLHTRIVGFRAIDWYRRQSTLKNRPNSGESLDALHDDPDRPMQFEDRGSAPGTINFEHIYHECREALSTDEWDLIYTLFVAQSATIQDLIERSDFCSRYGVKSNASASTRRRVLNERIQEALEKIRESFVY</sequence>
<evidence type="ECO:0000313" key="2">
    <source>
        <dbReference type="EMBL" id="MBK1826166.1"/>
    </source>
</evidence>
<keyword evidence="3" id="KW-1185">Reference proteome</keyword>
<dbReference type="RefSeq" id="WP_200276617.1">
    <property type="nucleotide sequence ID" value="NZ_JAENII010000002.1"/>
</dbReference>
<feature type="region of interest" description="Disordered" evidence="1">
    <location>
        <begin position="76"/>
        <end position="95"/>
    </location>
</feature>
<comment type="caution">
    <text evidence="2">The sequence shown here is derived from an EMBL/GenBank/DDBJ whole genome shotgun (WGS) entry which is preliminary data.</text>
</comment>
<dbReference type="AlphaFoldDB" id="A0A934RBX1"/>
<accession>A0A934RBX1</accession>
<evidence type="ECO:0000256" key="1">
    <source>
        <dbReference type="SAM" id="MobiDB-lite"/>
    </source>
</evidence>
<evidence type="ECO:0000313" key="3">
    <source>
        <dbReference type="Proteomes" id="UP000658278"/>
    </source>
</evidence>
<dbReference type="EMBL" id="JAENII010000002">
    <property type="protein sequence ID" value="MBK1826166.1"/>
    <property type="molecule type" value="Genomic_DNA"/>
</dbReference>
<proteinExistence type="predicted"/>
<feature type="compositionally biased region" description="Basic and acidic residues" evidence="1">
    <location>
        <begin position="82"/>
        <end position="95"/>
    </location>
</feature>